<evidence type="ECO:0000259" key="6">
    <source>
        <dbReference type="Pfam" id="PF02737"/>
    </source>
</evidence>
<name>A0A937G133_9BACT</name>
<dbReference type="SUPFAM" id="SSF51735">
    <property type="entry name" value="NAD(P)-binding Rossmann-fold domains"/>
    <property type="match status" value="1"/>
</dbReference>
<evidence type="ECO:0000259" key="5">
    <source>
        <dbReference type="Pfam" id="PF00725"/>
    </source>
</evidence>
<dbReference type="SUPFAM" id="SSF48179">
    <property type="entry name" value="6-phosphogluconate dehydrogenase C-terminal domain-like"/>
    <property type="match status" value="1"/>
</dbReference>
<evidence type="ECO:0000256" key="4">
    <source>
        <dbReference type="SAM" id="MobiDB-lite"/>
    </source>
</evidence>
<dbReference type="EMBL" id="JAEUGD010000067">
    <property type="protein sequence ID" value="MBL6449874.1"/>
    <property type="molecule type" value="Genomic_DNA"/>
</dbReference>
<accession>A0A937G133</accession>
<feature type="binding site" evidence="3">
    <location>
        <position position="146"/>
    </location>
    <ligand>
        <name>NAD(+)</name>
        <dbReference type="ChEBI" id="CHEBI:57540"/>
    </ligand>
</feature>
<dbReference type="PANTHER" id="PTHR48075">
    <property type="entry name" value="3-HYDROXYACYL-COA DEHYDROGENASE FAMILY PROTEIN"/>
    <property type="match status" value="1"/>
</dbReference>
<feature type="binding site" evidence="3">
    <location>
        <position position="122"/>
    </location>
    <ligand>
        <name>NAD(+)</name>
        <dbReference type="ChEBI" id="CHEBI:57540"/>
    </ligand>
</feature>
<evidence type="ECO:0000256" key="2">
    <source>
        <dbReference type="PIRSR" id="PIRSR000105-1"/>
    </source>
</evidence>
<feature type="binding site" evidence="3">
    <location>
        <position position="37"/>
    </location>
    <ligand>
        <name>NAD(+)</name>
        <dbReference type="ChEBI" id="CHEBI:57540"/>
    </ligand>
</feature>
<feature type="region of interest" description="Disordered" evidence="4">
    <location>
        <begin position="265"/>
        <end position="286"/>
    </location>
</feature>
<evidence type="ECO:0000313" key="7">
    <source>
        <dbReference type="EMBL" id="MBL6449874.1"/>
    </source>
</evidence>
<dbReference type="Gene3D" id="1.10.1040.10">
    <property type="entry name" value="N-(1-d-carboxylethyl)-l-norvaline Dehydrogenase, domain 2"/>
    <property type="match status" value="1"/>
</dbReference>
<dbReference type="Pfam" id="PF00725">
    <property type="entry name" value="3HCDH"/>
    <property type="match status" value="1"/>
</dbReference>
<feature type="binding site" evidence="3">
    <location>
        <position position="100"/>
    </location>
    <ligand>
        <name>NAD(+)</name>
        <dbReference type="ChEBI" id="CHEBI:57540"/>
    </ligand>
</feature>
<evidence type="ECO:0000256" key="1">
    <source>
        <dbReference type="ARBA" id="ARBA00023002"/>
    </source>
</evidence>
<protein>
    <submittedName>
        <fullName evidence="7">3-hydroxybutyryl-CoA dehydrogenase</fullName>
    </submittedName>
</protein>
<dbReference type="FunFam" id="3.40.50.720:FF:000009">
    <property type="entry name" value="Fatty oxidation complex, alpha subunit"/>
    <property type="match status" value="1"/>
</dbReference>
<dbReference type="InterPro" id="IPR006176">
    <property type="entry name" value="3-OHacyl-CoA_DH_NAD-bd"/>
</dbReference>
<dbReference type="PIRSF" id="PIRSF000105">
    <property type="entry name" value="HCDH"/>
    <property type="match status" value="1"/>
</dbReference>
<dbReference type="InterPro" id="IPR006108">
    <property type="entry name" value="3HC_DH_C"/>
</dbReference>
<keyword evidence="3" id="KW-0520">NAD</keyword>
<dbReference type="GO" id="GO:0070403">
    <property type="term" value="F:NAD+ binding"/>
    <property type="evidence" value="ECO:0007669"/>
    <property type="project" value="InterPro"/>
</dbReference>
<dbReference type="AlphaFoldDB" id="A0A937G133"/>
<feature type="binding site" evidence="3">
    <location>
        <begin position="14"/>
        <end position="19"/>
    </location>
    <ligand>
        <name>NAD(+)</name>
        <dbReference type="ChEBI" id="CHEBI:57540"/>
    </ligand>
</feature>
<feature type="domain" description="3-hydroxyacyl-CoA dehydrogenase C-terminal" evidence="5">
    <location>
        <begin position="189"/>
        <end position="285"/>
    </location>
</feature>
<dbReference type="RefSeq" id="WP_202859413.1">
    <property type="nucleotide sequence ID" value="NZ_JAEUGD010000067.1"/>
</dbReference>
<dbReference type="InterPro" id="IPR008927">
    <property type="entry name" value="6-PGluconate_DH-like_C_sf"/>
</dbReference>
<comment type="caution">
    <text evidence="7">The sequence shown here is derived from an EMBL/GenBank/DDBJ whole genome shotgun (WGS) entry which is preliminary data.</text>
</comment>
<gene>
    <name evidence="7" type="ORF">JMN32_26415</name>
</gene>
<keyword evidence="8" id="KW-1185">Reference proteome</keyword>
<sequence length="286" mass="31351">MNSIDNIKSVGVIGAGTMGQGIAQIAAMVGYKTILFDIENSALDKALQSIEKNLEKGIEKGKVTNEQKTTTLQNISTVVELNEVKADFVIEAIIEKLEVKQKVFSKLESINSENTILATNTSSIPITQIGAGLKHPERFIGMHFFNPAHIMKLVEVISGAATDDKVALLTKEFAGKLGKVAVMAKDSPGFIVNRVARHFYVEGLKVLEEGVADVETIDKLIQSSGFKMGPFQLMDLIGVDTNFSVTTSMYNSFYQDAKFRPSRIQQQKVDAGHHGRKSGKGFYNYE</sequence>
<feature type="site" description="Important for catalytic activity" evidence="2">
    <location>
        <position position="143"/>
    </location>
</feature>
<reference evidence="7" key="1">
    <citation type="submission" date="2021-01" db="EMBL/GenBank/DDBJ databases">
        <title>Fulvivirga kasyanovii gen. nov., sp nov., a novel member of the phylum Bacteroidetes isolated from seawater in a mussel farm.</title>
        <authorList>
            <person name="Zhao L.-H."/>
            <person name="Wang Z.-J."/>
        </authorList>
    </citation>
    <scope>NUCLEOTIDE SEQUENCE</scope>
    <source>
        <strain evidence="7">29W222</strain>
    </source>
</reference>
<dbReference type="PANTHER" id="PTHR48075:SF5">
    <property type="entry name" value="3-HYDROXYBUTYRYL-COA DEHYDROGENASE"/>
    <property type="match status" value="1"/>
</dbReference>
<proteinExistence type="predicted"/>
<dbReference type="Proteomes" id="UP000614216">
    <property type="component" value="Unassembled WGS sequence"/>
</dbReference>
<dbReference type="GO" id="GO:0008691">
    <property type="term" value="F:3-hydroxybutyryl-CoA dehydrogenase activity"/>
    <property type="evidence" value="ECO:0007669"/>
    <property type="project" value="TreeGrafter"/>
</dbReference>
<dbReference type="Pfam" id="PF02737">
    <property type="entry name" value="3HCDH_N"/>
    <property type="match status" value="1"/>
</dbReference>
<keyword evidence="1" id="KW-0560">Oxidoreductase</keyword>
<dbReference type="InterPro" id="IPR022694">
    <property type="entry name" value="3-OHacyl-CoA_DH"/>
</dbReference>
<feature type="domain" description="3-hydroxyacyl-CoA dehydrogenase NAD binding" evidence="6">
    <location>
        <begin position="10"/>
        <end position="186"/>
    </location>
</feature>
<dbReference type="Gene3D" id="3.40.50.720">
    <property type="entry name" value="NAD(P)-binding Rossmann-like Domain"/>
    <property type="match status" value="1"/>
</dbReference>
<evidence type="ECO:0000313" key="8">
    <source>
        <dbReference type="Proteomes" id="UP000614216"/>
    </source>
</evidence>
<feature type="binding site" evidence="3">
    <location>
        <position position="95"/>
    </location>
    <ligand>
        <name>NAD(+)</name>
        <dbReference type="ChEBI" id="CHEBI:57540"/>
    </ligand>
</feature>
<dbReference type="GO" id="GO:0006635">
    <property type="term" value="P:fatty acid beta-oxidation"/>
    <property type="evidence" value="ECO:0007669"/>
    <property type="project" value="TreeGrafter"/>
</dbReference>
<feature type="binding site" evidence="3">
    <location>
        <position position="277"/>
    </location>
    <ligand>
        <name>NAD(+)</name>
        <dbReference type="ChEBI" id="CHEBI:57540"/>
    </ligand>
</feature>
<dbReference type="InterPro" id="IPR013328">
    <property type="entry name" value="6PGD_dom2"/>
</dbReference>
<evidence type="ECO:0000256" key="3">
    <source>
        <dbReference type="PIRSR" id="PIRSR000105-2"/>
    </source>
</evidence>
<organism evidence="7 8">
    <name type="scientific">Fulvivirga marina</name>
    <dbReference type="NCBI Taxonomy" id="2494733"/>
    <lineage>
        <taxon>Bacteria</taxon>
        <taxon>Pseudomonadati</taxon>
        <taxon>Bacteroidota</taxon>
        <taxon>Cytophagia</taxon>
        <taxon>Cytophagales</taxon>
        <taxon>Fulvivirgaceae</taxon>
        <taxon>Fulvivirga</taxon>
    </lineage>
</organism>
<dbReference type="InterPro" id="IPR036291">
    <property type="entry name" value="NAD(P)-bd_dom_sf"/>
</dbReference>